<dbReference type="EMBL" id="JACBNY010000034">
    <property type="protein sequence ID" value="MBA0017566.1"/>
    <property type="molecule type" value="Genomic_DNA"/>
</dbReference>
<evidence type="ECO:0000256" key="2">
    <source>
        <dbReference type="ARBA" id="ARBA00022679"/>
    </source>
</evidence>
<dbReference type="PANTHER" id="PTHR22916:SF51">
    <property type="entry name" value="GLYCOSYLTRANSFERASE EPSH-RELATED"/>
    <property type="match status" value="1"/>
</dbReference>
<dbReference type="InterPro" id="IPR029044">
    <property type="entry name" value="Nucleotide-diphossugar_trans"/>
</dbReference>
<dbReference type="Gene3D" id="3.90.550.10">
    <property type="entry name" value="Spore Coat Polysaccharide Biosynthesis Protein SpsA, Chain A"/>
    <property type="match status" value="1"/>
</dbReference>
<dbReference type="Proteomes" id="UP000530186">
    <property type="component" value="Unassembled WGS sequence"/>
</dbReference>
<dbReference type="PANTHER" id="PTHR22916">
    <property type="entry name" value="GLYCOSYLTRANSFERASE"/>
    <property type="match status" value="1"/>
</dbReference>
<feature type="domain" description="Glycosyltransferase 2-like" evidence="3">
    <location>
        <begin position="5"/>
        <end position="141"/>
    </location>
</feature>
<dbReference type="AlphaFoldDB" id="A0A7V8SKP9"/>
<evidence type="ECO:0000313" key="5">
    <source>
        <dbReference type="Proteomes" id="UP000530186"/>
    </source>
</evidence>
<dbReference type="SUPFAM" id="SSF53448">
    <property type="entry name" value="Nucleotide-diphospho-sugar transferases"/>
    <property type="match status" value="1"/>
</dbReference>
<dbReference type="GO" id="GO:0016757">
    <property type="term" value="F:glycosyltransferase activity"/>
    <property type="evidence" value="ECO:0007669"/>
    <property type="project" value="UniProtKB-KW"/>
</dbReference>
<dbReference type="GeneID" id="303195991"/>
<evidence type="ECO:0000313" key="4">
    <source>
        <dbReference type="EMBL" id="MBA0017566.1"/>
    </source>
</evidence>
<evidence type="ECO:0000256" key="1">
    <source>
        <dbReference type="ARBA" id="ARBA00022676"/>
    </source>
</evidence>
<proteinExistence type="predicted"/>
<reference evidence="4 5" key="1">
    <citation type="submission" date="2020-07" db="EMBL/GenBank/DDBJ databases">
        <authorList>
            <person name="Hilgarth M."/>
            <person name="Werum V."/>
            <person name="Vogel R.F."/>
        </authorList>
    </citation>
    <scope>NUCLEOTIDE SEQUENCE [LARGE SCALE GENOMIC DNA]</scope>
    <source>
        <strain evidence="4 5">DSM 28961</strain>
    </source>
</reference>
<keyword evidence="5" id="KW-1185">Reference proteome</keyword>
<organism evidence="4 5">
    <name type="scientific">Pseudolactococcus laudensis</name>
    <dbReference type="NCBI Taxonomy" id="1494461"/>
    <lineage>
        <taxon>Bacteria</taxon>
        <taxon>Bacillati</taxon>
        <taxon>Bacillota</taxon>
        <taxon>Bacilli</taxon>
        <taxon>Lactobacillales</taxon>
        <taxon>Streptococcaceae</taxon>
        <taxon>Pseudolactococcus</taxon>
    </lineage>
</organism>
<gene>
    <name evidence="4" type="ORF">HZR21_10740</name>
</gene>
<protein>
    <submittedName>
        <fullName evidence="4">Glycosyltransferase family 2 protein</fullName>
    </submittedName>
</protein>
<keyword evidence="2 4" id="KW-0808">Transferase</keyword>
<dbReference type="RefSeq" id="WP_180747626.1">
    <property type="nucleotide sequence ID" value="NZ_JACBNY010000034.1"/>
</dbReference>
<evidence type="ECO:0000259" key="3">
    <source>
        <dbReference type="Pfam" id="PF00535"/>
    </source>
</evidence>
<comment type="caution">
    <text evidence="4">The sequence shown here is derived from an EMBL/GenBank/DDBJ whole genome shotgun (WGS) entry which is preliminary data.</text>
</comment>
<accession>A0A7V8SKP9</accession>
<dbReference type="InterPro" id="IPR001173">
    <property type="entry name" value="Glyco_trans_2-like"/>
</dbReference>
<dbReference type="Pfam" id="PF00535">
    <property type="entry name" value="Glycos_transf_2"/>
    <property type="match status" value="1"/>
</dbReference>
<dbReference type="CDD" id="cd00761">
    <property type="entry name" value="Glyco_tranf_GTA_type"/>
    <property type="match status" value="1"/>
</dbReference>
<keyword evidence="1" id="KW-0328">Glycosyltransferase</keyword>
<sequence>MVKFSIIIPVYNLEDYLYRCLESVLNQDYNDFEIILINDGSDDNSLNIIEEFKNQYSSKIKVISQVNQGVSSARNKGLQEAEGEYIIFIDGDDYIDSNHLSNILEYIGKSKNSFILNSLFVETGETTWVIPKASKNYDCSFYGTLMNILDNHRYQGFLFNKIFSNSVIKSNELKFKENLYYAEDTEFVIRYFLELQKRESDLVANIINSPTYHYVQIKSSATHQFNIRQFSLVNSMEEIQCNLEKMKSINKEVLYVVQSNLIQSVLKMIRLSRLNGVVNEHLEDSLDKIVTNSWDNIETIWKSQRKIYSKVFLTLRIIQEKVKGKKIK</sequence>
<name>A0A7V8SKP9_9LACT</name>